<feature type="compositionally biased region" description="Basic residues" evidence="1">
    <location>
        <begin position="560"/>
        <end position="570"/>
    </location>
</feature>
<feature type="compositionally biased region" description="Pro residues" evidence="1">
    <location>
        <begin position="38"/>
        <end position="48"/>
    </location>
</feature>
<protein>
    <submittedName>
        <fullName evidence="3">Uncharacterized protein</fullName>
    </submittedName>
</protein>
<feature type="compositionally biased region" description="Polar residues" evidence="1">
    <location>
        <begin position="62"/>
        <end position="72"/>
    </location>
</feature>
<evidence type="ECO:0000313" key="3">
    <source>
        <dbReference type="EMBL" id="OLP76197.1"/>
    </source>
</evidence>
<name>A0A1Q9BZU6_SYMMI</name>
<organism evidence="3 4">
    <name type="scientific">Symbiodinium microadriaticum</name>
    <name type="common">Dinoflagellate</name>
    <name type="synonym">Zooxanthella microadriatica</name>
    <dbReference type="NCBI Taxonomy" id="2951"/>
    <lineage>
        <taxon>Eukaryota</taxon>
        <taxon>Sar</taxon>
        <taxon>Alveolata</taxon>
        <taxon>Dinophyceae</taxon>
        <taxon>Suessiales</taxon>
        <taxon>Symbiodiniaceae</taxon>
        <taxon>Symbiodinium</taxon>
    </lineage>
</organism>
<evidence type="ECO:0000313" key="4">
    <source>
        <dbReference type="Proteomes" id="UP000186817"/>
    </source>
</evidence>
<feature type="transmembrane region" description="Helical" evidence="2">
    <location>
        <begin position="787"/>
        <end position="805"/>
    </location>
</feature>
<keyword evidence="2" id="KW-0812">Transmembrane</keyword>
<feature type="compositionally biased region" description="Low complexity" evidence="1">
    <location>
        <begin position="18"/>
        <end position="37"/>
    </location>
</feature>
<feature type="transmembrane region" description="Helical" evidence="2">
    <location>
        <begin position="835"/>
        <end position="854"/>
    </location>
</feature>
<dbReference type="EMBL" id="LSRX01002108">
    <property type="protein sequence ID" value="OLP76197.1"/>
    <property type="molecule type" value="Genomic_DNA"/>
</dbReference>
<dbReference type="OrthoDB" id="447429at2759"/>
<evidence type="ECO:0000256" key="1">
    <source>
        <dbReference type="SAM" id="MobiDB-lite"/>
    </source>
</evidence>
<feature type="region of interest" description="Disordered" evidence="1">
    <location>
        <begin position="532"/>
        <end position="576"/>
    </location>
</feature>
<gene>
    <name evidence="3" type="ORF">AK812_SmicGene43900</name>
</gene>
<keyword evidence="2" id="KW-1133">Transmembrane helix</keyword>
<evidence type="ECO:0000256" key="2">
    <source>
        <dbReference type="SAM" id="Phobius"/>
    </source>
</evidence>
<dbReference type="AlphaFoldDB" id="A0A1Q9BZU6"/>
<comment type="caution">
    <text evidence="3">The sequence shown here is derived from an EMBL/GenBank/DDBJ whole genome shotgun (WGS) entry which is preliminary data.</text>
</comment>
<accession>A0A1Q9BZU6</accession>
<sequence length="867" mass="96543">MDDSQAAMASQPEASGQPTADEPPAEAAAPTPMVTVPPGVPVKAPPPALQVTNKDEPKDSSPEISQLNTLSEDSPVVKFTNGIIHLRQTGKEPETISSAMFEALLQTIRAQASAPAPSAMSGFTGLASTSRGSAPETDTDPIEWGDMDPNFRQALQNSPDLLKAYNTVRNPKKVARLDPVTMENLSTVLAQYHEQTVQPSLDLVLYFPDKHLSYACYLLVIPRLIDEARDYEDYDPAQDSTRRRREDDHHQVAIASHVTAGLYGYAQLMLPKIYHWYPFTIGLSSAEAVLPGHLCVSASLRSFDQPRFSFAVLSLYKVRADDDKEVPGHYWNPATDLTLSEALIELFDYLLYYANLPSRSDITIFTDSEYAMRFLVPSPRNTVRCVTSSHESVPAPPPGTTAKRIKDKLIMVHNQKQHVVFQHAGHTWRPVLSQVSTTLCRKWGSLQDARFSEDILACVLYQLIFLNELCLQPTQLHAEQKHCIVLKSGEQLQIAMEVPTQSSPTALCPRRQLQAMVEEVLGPLFPALKEFMSDGGSGESNPNKRSRPDPDVMTAPSRKGTGKGKGKNKSKGQQWQEHTWGGFQGARFRPFGPHQGSWKDAQGLDVEAAIYAMAKLCLKQETELSELRQEKCFLLHLSAAPHGILKPLIQASLKWNDLRDQMKVDCSLKSELFCLLLKETAARLEKFEQTPESQAAAEKAQWLSNSPMLWLYQKWDPERQALVLDPSRPGVAHQEVKGLLESMQAAIKHDPDALNKFGAKRKLTEGMQGNSVPFKVSIGLRGPHCEALYVAFAKLSGLAVLNLIGANMHKERQKHGREAEEVRNLTWHEKSGDQYFTYWMKFLLFALSAAIHGFEGIPSPVMVFFTF</sequence>
<feature type="region of interest" description="Disordered" evidence="1">
    <location>
        <begin position="1"/>
        <end position="72"/>
    </location>
</feature>
<keyword evidence="2" id="KW-0472">Membrane</keyword>
<reference evidence="3 4" key="1">
    <citation type="submission" date="2016-02" db="EMBL/GenBank/DDBJ databases">
        <title>Genome analysis of coral dinoflagellate symbionts highlights evolutionary adaptations to a symbiotic lifestyle.</title>
        <authorList>
            <person name="Aranda M."/>
            <person name="Li Y."/>
            <person name="Liew Y.J."/>
            <person name="Baumgarten S."/>
            <person name="Simakov O."/>
            <person name="Wilson M."/>
            <person name="Piel J."/>
            <person name="Ashoor H."/>
            <person name="Bougouffa S."/>
            <person name="Bajic V.B."/>
            <person name="Ryu T."/>
            <person name="Ravasi T."/>
            <person name="Bayer T."/>
            <person name="Micklem G."/>
            <person name="Kim H."/>
            <person name="Bhak J."/>
            <person name="Lajeunesse T.C."/>
            <person name="Voolstra C.R."/>
        </authorList>
    </citation>
    <scope>NUCLEOTIDE SEQUENCE [LARGE SCALE GENOMIC DNA]</scope>
    <source>
        <strain evidence="3 4">CCMP2467</strain>
    </source>
</reference>
<keyword evidence="4" id="KW-1185">Reference proteome</keyword>
<proteinExistence type="predicted"/>
<dbReference type="Proteomes" id="UP000186817">
    <property type="component" value="Unassembled WGS sequence"/>
</dbReference>